<dbReference type="Gene3D" id="2.40.10.10">
    <property type="entry name" value="Trypsin-like serine proteases"/>
    <property type="match status" value="2"/>
</dbReference>
<evidence type="ECO:0000313" key="3">
    <source>
        <dbReference type="Proteomes" id="UP000641514"/>
    </source>
</evidence>
<keyword evidence="1" id="KW-0732">Signal</keyword>
<accession>A0A916TYI8</accession>
<evidence type="ECO:0000313" key="2">
    <source>
        <dbReference type="EMBL" id="GGC52045.1"/>
    </source>
</evidence>
<name>A0A916TYI8_9ACTN</name>
<comment type="caution">
    <text evidence="2">The sequence shown here is derived from an EMBL/GenBank/DDBJ whole genome shotgun (WGS) entry which is preliminary data.</text>
</comment>
<dbReference type="SUPFAM" id="SSF50494">
    <property type="entry name" value="Trypsin-like serine proteases"/>
    <property type="match status" value="1"/>
</dbReference>
<feature type="signal peptide" evidence="1">
    <location>
        <begin position="1"/>
        <end position="24"/>
    </location>
</feature>
<dbReference type="AlphaFoldDB" id="A0A916TYI8"/>
<feature type="chain" id="PRO_5037640616" evidence="1">
    <location>
        <begin position="25"/>
        <end position="216"/>
    </location>
</feature>
<reference evidence="2" key="2">
    <citation type="submission" date="2020-09" db="EMBL/GenBank/DDBJ databases">
        <authorList>
            <person name="Sun Q."/>
            <person name="Zhou Y."/>
        </authorList>
    </citation>
    <scope>NUCLEOTIDE SEQUENCE</scope>
    <source>
        <strain evidence="2">CGMCC 1.15478</strain>
    </source>
</reference>
<gene>
    <name evidence="2" type="ORF">GCM10011410_00460</name>
</gene>
<reference evidence="2" key="1">
    <citation type="journal article" date="2014" name="Int. J. Syst. Evol. Microbiol.">
        <title>Complete genome sequence of Corynebacterium casei LMG S-19264T (=DSM 44701T), isolated from a smear-ripened cheese.</title>
        <authorList>
            <consortium name="US DOE Joint Genome Institute (JGI-PGF)"/>
            <person name="Walter F."/>
            <person name="Albersmeier A."/>
            <person name="Kalinowski J."/>
            <person name="Ruckert C."/>
        </authorList>
    </citation>
    <scope>NUCLEOTIDE SEQUENCE</scope>
    <source>
        <strain evidence="2">CGMCC 1.15478</strain>
    </source>
</reference>
<dbReference type="EMBL" id="BMJH01000001">
    <property type="protein sequence ID" value="GGC52045.1"/>
    <property type="molecule type" value="Genomic_DNA"/>
</dbReference>
<organism evidence="2 3">
    <name type="scientific">Hoyosella rhizosphaerae</name>
    <dbReference type="NCBI Taxonomy" id="1755582"/>
    <lineage>
        <taxon>Bacteria</taxon>
        <taxon>Bacillati</taxon>
        <taxon>Actinomycetota</taxon>
        <taxon>Actinomycetes</taxon>
        <taxon>Mycobacteriales</taxon>
        <taxon>Hoyosellaceae</taxon>
        <taxon>Hoyosella</taxon>
    </lineage>
</organism>
<dbReference type="InterPro" id="IPR043504">
    <property type="entry name" value="Peptidase_S1_PA_chymotrypsin"/>
</dbReference>
<evidence type="ECO:0000256" key="1">
    <source>
        <dbReference type="SAM" id="SignalP"/>
    </source>
</evidence>
<keyword evidence="3" id="KW-1185">Reference proteome</keyword>
<dbReference type="Proteomes" id="UP000641514">
    <property type="component" value="Unassembled WGS sequence"/>
</dbReference>
<sequence>MKRIVVATIAIVAALIAGIPAAQANPSRTVLGGGSGIIVGGDFLCSLTTIGRDNAGRLVGFTAGHCGPPGSSVHAEEATTLGAVGTIVRVNPALDYAVIQFDESRVSPTRTVGNTTITGVAGPAPFPEFVCKEGRSTGHTCGVNLFVDQLFSEQYGFVCITEGDSGGPITSGNNVIGIVSAYFFIPCIGPHVSINMDAVVADANFAGGVGAGFRPI</sequence>
<proteinExistence type="predicted"/>
<dbReference type="InterPro" id="IPR009003">
    <property type="entry name" value="Peptidase_S1_PA"/>
</dbReference>
<dbReference type="RefSeq" id="WP_188669630.1">
    <property type="nucleotide sequence ID" value="NZ_BMJH01000001.1"/>
</dbReference>
<protein>
    <submittedName>
        <fullName evidence="2">Peptidase</fullName>
    </submittedName>
</protein>